<evidence type="ECO:0000313" key="1">
    <source>
        <dbReference type="EMBL" id="AHI60956.1"/>
    </source>
</evidence>
<reference evidence="1 2" key="1">
    <citation type="submission" date="2014-01" db="EMBL/GenBank/DDBJ databases">
        <title>Characterization of a Potential Antibacterial Agent, phage PG7, for the Treatment of Enterobacter cloacae Infection in Mice.</title>
        <authorList>
            <person name="Wang S.W."/>
            <person name="Jin J."/>
            <person name="Chen S.J."/>
            <person name="Zhang G."/>
            <person name="Li Z.J."/>
            <person name="Li Y.H."/>
            <person name="Wang X.T."/>
            <person name="Wang J."/>
            <person name="Wang S.M."/>
            <person name="Wang Z.Q."/>
            <person name="Zhao G.Q."/>
        </authorList>
    </citation>
    <scope>NUCLEOTIDE SEQUENCE [LARGE SCALE GENOMIC DNA]</scope>
</reference>
<dbReference type="KEGG" id="vg:18502311"/>
<sequence length="21" mass="2698">MFSLRKFDEEDFEFFDEFDGF</sequence>
<organism evidence="1 2">
    <name type="scientific">Enterobacter phage PG7</name>
    <dbReference type="NCBI Taxonomy" id="1455074"/>
    <lineage>
        <taxon>Viruses</taxon>
        <taxon>Duplodnaviria</taxon>
        <taxon>Heunggongvirae</taxon>
        <taxon>Uroviricota</taxon>
        <taxon>Caudoviricetes</taxon>
        <taxon>Pantevenvirales</taxon>
        <taxon>Straboviridae</taxon>
        <taxon>Tevenvirinae</taxon>
        <taxon>Karamvirus</taxon>
        <taxon>Karamvirus pg7</taxon>
    </lineage>
</organism>
<gene>
    <name evidence="1" type="ORF">PG7_053</name>
</gene>
<dbReference type="GeneID" id="18502311"/>
<dbReference type="Proteomes" id="UP000019300">
    <property type="component" value="Segment"/>
</dbReference>
<dbReference type="RefSeq" id="YP_009005317.1">
    <property type="nucleotide sequence ID" value="NC_023561.1"/>
</dbReference>
<keyword evidence="2" id="KW-1185">Reference proteome</keyword>
<proteinExistence type="predicted"/>
<accession>W6ASM1</accession>
<evidence type="ECO:0000313" key="2">
    <source>
        <dbReference type="Proteomes" id="UP000019300"/>
    </source>
</evidence>
<dbReference type="EMBL" id="KJ101592">
    <property type="protein sequence ID" value="AHI60956.1"/>
    <property type="molecule type" value="Genomic_DNA"/>
</dbReference>
<protein>
    <submittedName>
        <fullName evidence="1">Uncharacterized protein</fullName>
    </submittedName>
</protein>
<name>W6ASM1_9CAUD</name>